<dbReference type="Gene3D" id="2.30.40.10">
    <property type="entry name" value="Urease, subunit C, domain 1"/>
    <property type="match status" value="1"/>
</dbReference>
<evidence type="ECO:0000313" key="3">
    <source>
        <dbReference type="Proteomes" id="UP000005384"/>
    </source>
</evidence>
<dbReference type="InterPro" id="IPR057744">
    <property type="entry name" value="OTAase-like"/>
</dbReference>
<dbReference type="InterPro" id="IPR011059">
    <property type="entry name" value="Metal-dep_hydrolase_composite"/>
</dbReference>
<dbReference type="PANTHER" id="PTHR43135:SF3">
    <property type="entry name" value="ALPHA-D-RIBOSE 1-METHYLPHOSPHONATE 5-TRIPHOSPHATE DIPHOSPHATASE"/>
    <property type="match status" value="1"/>
</dbReference>
<sequence length="395" mass="43205">MMSTVIENIRIITGNGDVMEHGSLKYEGDTIVEIGAGKLSGDTYIDGSHKTMIPGLFDCHVHLGMEVPENGKGADPDNETEFGVRLMRQCLEFPKYGVTCVRNMSTELDGDLTVRDVLEQEHYPAIRILASGGAISITGGHGNLAEGFDSADEVLSETRRKIKKNMDVIKFVVTGGMATKASKPGSVQYSVEELKPAVDEAKICGKITGAHCTSLPGARNAILAGVRSIEHAQLDEETVELMVQRQEQGDEIFYCPTLIARYSILHNTNPEFAWLKAKAKPGDMERKMNAVRLCHERGIPICASTDTNAPFVHIGDVLDEIALYTECGLSEMEAILTATRDAARLCMLDGITGTLEVGKRADFVILSENPLDDIRNLKLVEMTCRDGQVLYEKRA</sequence>
<dbReference type="Gene3D" id="3.20.20.140">
    <property type="entry name" value="Metal-dependent hydrolases"/>
    <property type="match status" value="1"/>
</dbReference>
<dbReference type="Proteomes" id="UP000005384">
    <property type="component" value="Unassembled WGS sequence"/>
</dbReference>
<comment type="caution">
    <text evidence="2">The sequence shown here is derived from an EMBL/GenBank/DDBJ whole genome shotgun (WGS) entry which is preliminary data.</text>
</comment>
<evidence type="ECO:0000313" key="2">
    <source>
        <dbReference type="EMBL" id="EHI56983.1"/>
    </source>
</evidence>
<name>G5IN12_9FIRM</name>
<accession>G5IN12</accession>
<organism evidence="2 3">
    <name type="scientific">Hungatella hathewayi WAL-18680</name>
    <dbReference type="NCBI Taxonomy" id="742737"/>
    <lineage>
        <taxon>Bacteria</taxon>
        <taxon>Bacillati</taxon>
        <taxon>Bacillota</taxon>
        <taxon>Clostridia</taxon>
        <taxon>Lachnospirales</taxon>
        <taxon>Lachnospiraceae</taxon>
        <taxon>Hungatella</taxon>
    </lineage>
</organism>
<reference evidence="2 3" key="1">
    <citation type="submission" date="2011-08" db="EMBL/GenBank/DDBJ databases">
        <title>The Genome Sequence of Clostridium hathewayi WAL-18680.</title>
        <authorList>
            <consortium name="The Broad Institute Genome Sequencing Platform"/>
            <person name="Earl A."/>
            <person name="Ward D."/>
            <person name="Feldgarden M."/>
            <person name="Gevers D."/>
            <person name="Finegold S.M."/>
            <person name="Summanen P.H."/>
            <person name="Molitoris D.R."/>
            <person name="Song M."/>
            <person name="Daigneault M."/>
            <person name="Allen-Vercoe E."/>
            <person name="Young S.K."/>
            <person name="Zeng Q."/>
            <person name="Gargeya S."/>
            <person name="Fitzgerald M."/>
            <person name="Haas B."/>
            <person name="Abouelleil A."/>
            <person name="Alvarado L."/>
            <person name="Arachchi H.M."/>
            <person name="Berlin A."/>
            <person name="Brown A."/>
            <person name="Chapman S.B."/>
            <person name="Chen Z."/>
            <person name="Dunbar C."/>
            <person name="Freedman E."/>
            <person name="Gearin G."/>
            <person name="Gellesch M."/>
            <person name="Goldberg J."/>
            <person name="Griggs A."/>
            <person name="Gujja S."/>
            <person name="Heiman D."/>
            <person name="Howarth C."/>
            <person name="Larson L."/>
            <person name="Lui A."/>
            <person name="MacDonald P.J.P."/>
            <person name="Montmayeur A."/>
            <person name="Murphy C."/>
            <person name="Neiman D."/>
            <person name="Pearson M."/>
            <person name="Priest M."/>
            <person name="Roberts A."/>
            <person name="Saif S."/>
            <person name="Shea T."/>
            <person name="Shenoy N."/>
            <person name="Sisk P."/>
            <person name="Stolte C."/>
            <person name="Sykes S."/>
            <person name="Wortman J."/>
            <person name="Nusbaum C."/>
            <person name="Birren B."/>
        </authorList>
    </citation>
    <scope>NUCLEOTIDE SEQUENCE [LARGE SCALE GENOMIC DNA]</scope>
    <source>
        <strain evidence="2 3">WAL-18680</strain>
    </source>
</reference>
<dbReference type="InterPro" id="IPR032466">
    <property type="entry name" value="Metal_Hydrolase"/>
</dbReference>
<keyword evidence="3" id="KW-1185">Reference proteome</keyword>
<dbReference type="OrthoDB" id="9797498at2"/>
<dbReference type="Pfam" id="PF01979">
    <property type="entry name" value="Amidohydro_1"/>
    <property type="match status" value="1"/>
</dbReference>
<dbReference type="SUPFAM" id="SSF51556">
    <property type="entry name" value="Metallo-dependent hydrolases"/>
    <property type="match status" value="1"/>
</dbReference>
<proteinExistence type="predicted"/>
<dbReference type="PATRIC" id="fig|742737.3.peg.4872"/>
<dbReference type="AlphaFoldDB" id="G5IN12"/>
<dbReference type="EMBL" id="ADLN01000127">
    <property type="protein sequence ID" value="EHI56983.1"/>
    <property type="molecule type" value="Genomic_DNA"/>
</dbReference>
<evidence type="ECO:0000259" key="1">
    <source>
        <dbReference type="Pfam" id="PF01979"/>
    </source>
</evidence>
<gene>
    <name evidence="2" type="ORF">HMPREF9473_04890</name>
</gene>
<dbReference type="SUPFAM" id="SSF51338">
    <property type="entry name" value="Composite domain of metallo-dependent hydrolases"/>
    <property type="match status" value="1"/>
</dbReference>
<dbReference type="PANTHER" id="PTHR43135">
    <property type="entry name" value="ALPHA-D-RIBOSE 1-METHYLPHOSPHONATE 5-TRIPHOSPHATE DIPHOSPHATASE"/>
    <property type="match status" value="1"/>
</dbReference>
<feature type="domain" description="Amidohydrolase-related" evidence="1">
    <location>
        <begin position="51"/>
        <end position="389"/>
    </location>
</feature>
<dbReference type="HOGENOM" id="CLU_023620_2_2_9"/>
<protein>
    <recommendedName>
        <fullName evidence="1">Amidohydrolase-related domain-containing protein</fullName>
    </recommendedName>
</protein>
<dbReference type="GO" id="GO:0016810">
    <property type="term" value="F:hydrolase activity, acting on carbon-nitrogen (but not peptide) bonds"/>
    <property type="evidence" value="ECO:0007669"/>
    <property type="project" value="InterPro"/>
</dbReference>
<dbReference type="RefSeq" id="WP_006782878.1">
    <property type="nucleotide sequence ID" value="NZ_CP040506.1"/>
</dbReference>
<dbReference type="CDD" id="cd01299">
    <property type="entry name" value="Met_dep_hydrolase_A"/>
    <property type="match status" value="1"/>
</dbReference>
<dbReference type="InterPro" id="IPR006680">
    <property type="entry name" value="Amidohydro-rel"/>
</dbReference>
<dbReference type="InterPro" id="IPR051781">
    <property type="entry name" value="Metallo-dep_Hydrolase"/>
</dbReference>